<keyword evidence="6" id="KW-1003">Cell membrane</keyword>
<name>A0AAD4N6H6_9BILA</name>
<evidence type="ECO:0000313" key="8">
    <source>
        <dbReference type="EMBL" id="KAI1717222.1"/>
    </source>
</evidence>
<evidence type="ECO:0000256" key="1">
    <source>
        <dbReference type="ARBA" id="ARBA00004370"/>
    </source>
</evidence>
<feature type="transmembrane region" description="Helical" evidence="6">
    <location>
        <begin position="321"/>
        <end position="338"/>
    </location>
</feature>
<keyword evidence="6" id="KW-0407">Ion channel</keyword>
<evidence type="ECO:0000256" key="4">
    <source>
        <dbReference type="ARBA" id="ARBA00023136"/>
    </source>
</evidence>
<dbReference type="PANTHER" id="PTHR10736:SF0">
    <property type="entry name" value="BESTROPHIN HOMOLOG"/>
    <property type="match status" value="1"/>
</dbReference>
<organism evidence="8 9">
    <name type="scientific">Ditylenchus destructor</name>
    <dbReference type="NCBI Taxonomy" id="166010"/>
    <lineage>
        <taxon>Eukaryota</taxon>
        <taxon>Metazoa</taxon>
        <taxon>Ecdysozoa</taxon>
        <taxon>Nematoda</taxon>
        <taxon>Chromadorea</taxon>
        <taxon>Rhabditida</taxon>
        <taxon>Tylenchina</taxon>
        <taxon>Tylenchomorpha</taxon>
        <taxon>Sphaerularioidea</taxon>
        <taxon>Anguinidae</taxon>
        <taxon>Anguininae</taxon>
        <taxon>Ditylenchus</taxon>
    </lineage>
</organism>
<feature type="transmembrane region" description="Helical" evidence="6">
    <location>
        <begin position="128"/>
        <end position="145"/>
    </location>
</feature>
<evidence type="ECO:0000256" key="3">
    <source>
        <dbReference type="ARBA" id="ARBA00022989"/>
    </source>
</evidence>
<comment type="caution">
    <text evidence="8">The sequence shown here is derived from an EMBL/GenBank/DDBJ whole genome shotgun (WGS) entry which is preliminary data.</text>
</comment>
<feature type="region of interest" description="Disordered" evidence="7">
    <location>
        <begin position="428"/>
        <end position="447"/>
    </location>
</feature>
<dbReference type="GO" id="GO:0034707">
    <property type="term" value="C:chloride channel complex"/>
    <property type="evidence" value="ECO:0007669"/>
    <property type="project" value="UniProtKB-KW"/>
</dbReference>
<keyword evidence="2 6" id="KW-0812">Transmembrane</keyword>
<keyword evidence="4 6" id="KW-0472">Membrane</keyword>
<keyword evidence="6" id="KW-0869">Chloride channel</keyword>
<comment type="similarity">
    <text evidence="5 6">Belongs to the anion channel-forming bestrophin (TC 1.A.46) family. Calcium-sensitive chloride channel subfamily.</text>
</comment>
<dbReference type="InterPro" id="IPR021134">
    <property type="entry name" value="Bestrophin-like"/>
</dbReference>
<gene>
    <name evidence="8" type="ORF">DdX_06959</name>
</gene>
<protein>
    <recommendedName>
        <fullName evidence="6">Bestrophin homolog</fullName>
    </recommendedName>
</protein>
<keyword evidence="9" id="KW-1185">Reference proteome</keyword>
<keyword evidence="6" id="KW-0868">Chloride</keyword>
<evidence type="ECO:0000313" key="9">
    <source>
        <dbReference type="Proteomes" id="UP001201812"/>
    </source>
</evidence>
<dbReference type="Pfam" id="PF01062">
    <property type="entry name" value="Bestrophin"/>
    <property type="match status" value="1"/>
</dbReference>
<dbReference type="GO" id="GO:0005254">
    <property type="term" value="F:chloride channel activity"/>
    <property type="evidence" value="ECO:0007669"/>
    <property type="project" value="UniProtKB-KW"/>
</dbReference>
<keyword evidence="3 6" id="KW-1133">Transmembrane helix</keyword>
<dbReference type="PANTHER" id="PTHR10736">
    <property type="entry name" value="BESTROPHIN"/>
    <property type="match status" value="1"/>
</dbReference>
<evidence type="ECO:0000256" key="5">
    <source>
        <dbReference type="ARBA" id="ARBA00034769"/>
    </source>
</evidence>
<dbReference type="Proteomes" id="UP001201812">
    <property type="component" value="Unassembled WGS sequence"/>
</dbReference>
<keyword evidence="6" id="KW-0406">Ion transport</keyword>
<feature type="transmembrane region" description="Helical" evidence="6">
    <location>
        <begin position="277"/>
        <end position="301"/>
    </location>
</feature>
<feature type="transmembrane region" description="Helical" evidence="6">
    <location>
        <begin position="91"/>
        <end position="108"/>
    </location>
</feature>
<keyword evidence="6" id="KW-0813">Transport</keyword>
<evidence type="ECO:0000256" key="6">
    <source>
        <dbReference type="RuleBase" id="RU363126"/>
    </source>
</evidence>
<reference evidence="8" key="1">
    <citation type="submission" date="2022-01" db="EMBL/GenBank/DDBJ databases">
        <title>Genome Sequence Resource for Two Populations of Ditylenchus destructor, the Migratory Endoparasitic Phytonematode.</title>
        <authorList>
            <person name="Zhang H."/>
            <person name="Lin R."/>
            <person name="Xie B."/>
        </authorList>
    </citation>
    <scope>NUCLEOTIDE SEQUENCE</scope>
    <source>
        <strain evidence="8">BazhouSP</strain>
    </source>
</reference>
<evidence type="ECO:0000256" key="2">
    <source>
        <dbReference type="ARBA" id="ARBA00022692"/>
    </source>
</evidence>
<dbReference type="InterPro" id="IPR000615">
    <property type="entry name" value="Bestrophin"/>
</dbReference>
<dbReference type="GO" id="GO:0005886">
    <property type="term" value="C:plasma membrane"/>
    <property type="evidence" value="ECO:0007669"/>
    <property type="project" value="UniProtKB-SubCell"/>
</dbReference>
<dbReference type="AlphaFoldDB" id="A0AAD4N6H6"/>
<sequence length="447" mass="51387">MQATNLCNVELQFPSQTNHKDSHSKKSSVLLTEEEYIAAFNAKPSESGIDWLTYNMSVSYHLDVATTGATSFLNVLFRWHGSVWKRALAEMILWLGFYWLVALIYHSLMTHDAQLQFETIARYLDTNLIYFPMNLILGFFVVIVFKRWEGIFQNIGFIDECAYFVSSYIPGRDEEIITIRRNILRYLCLTQVLVLRDVSVRVRTRFPNITCVEDAGYLNAEEKDLLLKNGVGYDRRYWIPMAWAIQLVEQMLERKAINQYQSSLLKLLSYDWLPIPLAYCQAVFVLVRASVIICLFARQILVSSEADALHSEEGRDVAAELVIPFMTILQVFFYLAWAKVTEEMLNPLGESDSHFESNYIIDRNLSLAMQMADRHAGKFPEQCPDSVLHPTSLNEMILKAHLKNKYPGSASDVKCGLHRDSIINHIFPREKDGRAEDSKQKSIVPTP</sequence>
<accession>A0AAD4N6H6</accession>
<dbReference type="EMBL" id="JAKKPZ010000009">
    <property type="protein sequence ID" value="KAI1717222.1"/>
    <property type="molecule type" value="Genomic_DNA"/>
</dbReference>
<comment type="function">
    <text evidence="6">Forms chloride channels.</text>
</comment>
<evidence type="ECO:0000256" key="7">
    <source>
        <dbReference type="SAM" id="MobiDB-lite"/>
    </source>
</evidence>
<feature type="compositionally biased region" description="Basic and acidic residues" evidence="7">
    <location>
        <begin position="428"/>
        <end position="440"/>
    </location>
</feature>
<comment type="subcellular location">
    <subcellularLocation>
        <location evidence="6">Cell membrane</location>
        <topology evidence="6">Multi-pass membrane protein</topology>
    </subcellularLocation>
    <subcellularLocation>
        <location evidence="1">Membrane</location>
    </subcellularLocation>
</comment>
<proteinExistence type="inferred from homology"/>